<dbReference type="InterPro" id="IPR012338">
    <property type="entry name" value="Beta-lactam/transpept-like"/>
</dbReference>
<gene>
    <name evidence="3" type="ORF">IFJ97_00985</name>
</gene>
<dbReference type="EMBL" id="JACXWA010000013">
    <property type="protein sequence ID" value="MBD3869916.1"/>
    <property type="molecule type" value="Genomic_DNA"/>
</dbReference>
<dbReference type="Pfam" id="PF00144">
    <property type="entry name" value="Beta-lactamase"/>
    <property type="match status" value="1"/>
</dbReference>
<feature type="signal peptide" evidence="1">
    <location>
        <begin position="1"/>
        <end position="21"/>
    </location>
</feature>
<proteinExistence type="predicted"/>
<sequence length="854" mass="92245">MQQAKKTITALIALMMVAAVAAAQQQWTITGQDVPELAAVDQMMREIMQENDIRGGSVAIAKDGRLVYARGFTWDQPAIEPVQPTTLFRIGSIAKSITSVAIHQLIERGLLAHSTLVQPILGLQPPPDRSADPLFDSVTVDHFLTHTSGMYAHNVYTVGDVVTAALGVEGPPTKREITSFMPTVPFFFEPETSWDYNNFGYIMLGMLAEQVTGRDFPEYVFDNIFRPVGVSRARMPHSLPSELAPTETTYDGVDGNPYTEIAENAFAAGLMVMSAPDLARLYSSIFDHPEASGLLDNQTLEAMVSIPFAAGEELGYGRGWVNKDFFINSGHTVGWLTNPNDTHRIHSHSGGGMGVHTLALWRSDGIVFVWFTNKDPVVETIDFPQITSWPDHDLWASVGISNEPVGSAPVESWIPAVARTDGVGNSVWRSDVGLLNRSSATNTVRLRYHEKNGAIDRELELAPGESRTISDVVGSFDRNGSAPLQVFSADALTVTSRTYNQSLDGTFGQSLDGVTATGGLESGESAVLMQLREDDTTRSNIGIHNQWRRSARVEVELYDGDGSLVIRRARDIPAQQTVQLNRPFFKLGGRDDVESGYAVISVRSGQDIYVYGSVIDNATGDPTAIPMKIGSGDDRQWIAAAAHGGGAHGSVWRTDVCLLNRSGETTSADLIFHRDNGETGTYSTTLFDGQQLVLGDIVAELGMAGSGAIEINADGPLLASSRTYNSGEDGTFGLFLDGVSARGAADKGEIVWLPQLRQNESFRTNIGLANTGDAQARVRIFLYDASGGELVSRWKTLEAGGWMQLQEPFARLAGRSDIVSGSAKIEVDSGNGLIAYASVIDNATNDGTAISMKR</sequence>
<dbReference type="SUPFAM" id="SSF56601">
    <property type="entry name" value="beta-lactamase/transpeptidase-like"/>
    <property type="match status" value="1"/>
</dbReference>
<reference evidence="3 4" key="1">
    <citation type="submission" date="2020-08" db="EMBL/GenBank/DDBJ databases">
        <title>Acidobacteriota in marine sediments use diverse sulfur dissimilation pathways.</title>
        <authorList>
            <person name="Wasmund K."/>
        </authorList>
    </citation>
    <scope>NUCLEOTIDE SEQUENCE [LARGE SCALE GENOMIC DNA]</scope>
    <source>
        <strain evidence="3">MAG AM3-A</strain>
    </source>
</reference>
<dbReference type="Proteomes" id="UP000598633">
    <property type="component" value="Unassembled WGS sequence"/>
</dbReference>
<dbReference type="PANTHER" id="PTHR46825">
    <property type="entry name" value="D-ALANYL-D-ALANINE-CARBOXYPEPTIDASE/ENDOPEPTIDASE AMPH"/>
    <property type="match status" value="1"/>
</dbReference>
<feature type="domain" description="Beta-lactamase-related" evidence="2">
    <location>
        <begin position="40"/>
        <end position="376"/>
    </location>
</feature>
<evidence type="ECO:0000259" key="2">
    <source>
        <dbReference type="Pfam" id="PF00144"/>
    </source>
</evidence>
<dbReference type="InterPro" id="IPR001466">
    <property type="entry name" value="Beta-lactam-related"/>
</dbReference>
<evidence type="ECO:0000256" key="1">
    <source>
        <dbReference type="SAM" id="SignalP"/>
    </source>
</evidence>
<dbReference type="PANTHER" id="PTHR46825:SF9">
    <property type="entry name" value="BETA-LACTAMASE-RELATED DOMAIN-CONTAINING PROTEIN"/>
    <property type="match status" value="1"/>
</dbReference>
<accession>A0A8J7C414</accession>
<protein>
    <submittedName>
        <fullName evidence="3">Beta-lactamase family protein</fullName>
    </submittedName>
</protein>
<dbReference type="Gene3D" id="3.40.710.10">
    <property type="entry name" value="DD-peptidase/beta-lactamase superfamily"/>
    <property type="match status" value="1"/>
</dbReference>
<dbReference type="AlphaFoldDB" id="A0A8J7C414"/>
<feature type="chain" id="PRO_5035235550" evidence="1">
    <location>
        <begin position="22"/>
        <end position="854"/>
    </location>
</feature>
<dbReference type="InterPro" id="IPR050491">
    <property type="entry name" value="AmpC-like"/>
</dbReference>
<comment type="caution">
    <text evidence="3">The sequence shown here is derived from an EMBL/GenBank/DDBJ whole genome shotgun (WGS) entry which is preliminary data.</text>
</comment>
<evidence type="ECO:0000313" key="3">
    <source>
        <dbReference type="EMBL" id="MBD3869916.1"/>
    </source>
</evidence>
<organism evidence="3 4">
    <name type="scientific">Candidatus Sulfomarinibacter kjeldsenii</name>
    <dbReference type="NCBI Taxonomy" id="2885994"/>
    <lineage>
        <taxon>Bacteria</taxon>
        <taxon>Pseudomonadati</taxon>
        <taxon>Acidobacteriota</taxon>
        <taxon>Thermoanaerobaculia</taxon>
        <taxon>Thermoanaerobaculales</taxon>
        <taxon>Candidatus Sulfomarinibacteraceae</taxon>
        <taxon>Candidatus Sulfomarinibacter</taxon>
    </lineage>
</organism>
<evidence type="ECO:0000313" key="4">
    <source>
        <dbReference type="Proteomes" id="UP000598633"/>
    </source>
</evidence>
<keyword evidence="1" id="KW-0732">Signal</keyword>
<name>A0A8J7C414_9BACT</name>